<evidence type="ECO:0000259" key="3">
    <source>
        <dbReference type="SMART" id="SM00474"/>
    </source>
</evidence>
<sequence>MATKYMVQFYDSTIEATATDKASVVQDWVHQIRSYHGRQIIAGLDCEWKPPIVQSMSNRSATLQLCVDAKCLILQMFYIDYIPQSLKSFLSDPNVTFVEVEVGDDVLKLRDEYGLHCTRTSDIQALAMASWPWMFFGKPGLKYLANEVVGLYIQKPIHICQSNWEARVLDAEQVEYACIDAYASYRIRHKLFTRIIIVIVSSSEPVSVIKSLNSGFLFSVNWRDFLVDLESGVISCEEETHNDPVSNNRPANNLSTKLFSGVLGFNGSNMGECGVSSHSDLGKANGIPYENIDLIIDKSSRGG</sequence>
<dbReference type="SMART" id="SM00474">
    <property type="entry name" value="35EXOc"/>
    <property type="match status" value="1"/>
</dbReference>
<dbReference type="PANTHER" id="PTHR13620">
    <property type="entry name" value="3-5 EXONUCLEASE"/>
    <property type="match status" value="1"/>
</dbReference>
<dbReference type="SUPFAM" id="SSF53098">
    <property type="entry name" value="Ribonuclease H-like"/>
    <property type="match status" value="1"/>
</dbReference>
<dbReference type="Gene3D" id="3.30.420.10">
    <property type="entry name" value="Ribonuclease H-like superfamily/Ribonuclease H"/>
    <property type="match status" value="1"/>
</dbReference>
<dbReference type="GO" id="GO:0008408">
    <property type="term" value="F:3'-5' exonuclease activity"/>
    <property type="evidence" value="ECO:0007669"/>
    <property type="project" value="UniProtKB-ARBA"/>
</dbReference>
<evidence type="ECO:0000313" key="4">
    <source>
        <dbReference type="EMBL" id="CAK9152872.1"/>
    </source>
</evidence>
<keyword evidence="5" id="KW-1185">Reference proteome</keyword>
<dbReference type="CDD" id="cd06141">
    <property type="entry name" value="WRN_exo"/>
    <property type="match status" value="1"/>
</dbReference>
<feature type="domain" description="3'-5' exonuclease" evidence="3">
    <location>
        <begin position="17"/>
        <end position="196"/>
    </location>
</feature>
<protein>
    <recommendedName>
        <fullName evidence="3">3'-5' exonuclease domain-containing protein</fullName>
    </recommendedName>
</protein>
<dbReference type="InterPro" id="IPR036397">
    <property type="entry name" value="RNaseH_sf"/>
</dbReference>
<organism evidence="4 5">
    <name type="scientific">Ilex paraguariensis</name>
    <name type="common">yerba mate</name>
    <dbReference type="NCBI Taxonomy" id="185542"/>
    <lineage>
        <taxon>Eukaryota</taxon>
        <taxon>Viridiplantae</taxon>
        <taxon>Streptophyta</taxon>
        <taxon>Embryophyta</taxon>
        <taxon>Tracheophyta</taxon>
        <taxon>Spermatophyta</taxon>
        <taxon>Magnoliopsida</taxon>
        <taxon>eudicotyledons</taxon>
        <taxon>Gunneridae</taxon>
        <taxon>Pentapetalae</taxon>
        <taxon>asterids</taxon>
        <taxon>campanulids</taxon>
        <taxon>Aquifoliales</taxon>
        <taxon>Aquifoliaceae</taxon>
        <taxon>Ilex</taxon>
    </lineage>
</organism>
<dbReference type="Proteomes" id="UP001642360">
    <property type="component" value="Unassembled WGS sequence"/>
</dbReference>
<reference evidence="4 5" key="1">
    <citation type="submission" date="2024-02" db="EMBL/GenBank/DDBJ databases">
        <authorList>
            <person name="Vignale AGUSTIN F."/>
            <person name="Sosa J E."/>
            <person name="Modenutti C."/>
        </authorList>
    </citation>
    <scope>NUCLEOTIDE SEQUENCE [LARGE SCALE GENOMIC DNA]</scope>
</reference>
<dbReference type="PANTHER" id="PTHR13620:SF121">
    <property type="entry name" value="EMB|CAB82946.1-RELATED"/>
    <property type="match status" value="1"/>
</dbReference>
<evidence type="ECO:0000313" key="5">
    <source>
        <dbReference type="Proteomes" id="UP001642360"/>
    </source>
</evidence>
<dbReference type="EMBL" id="CAUOFW020002303">
    <property type="protein sequence ID" value="CAK9152872.1"/>
    <property type="molecule type" value="Genomic_DNA"/>
</dbReference>
<dbReference type="FunFam" id="3.30.420.10:FF:000054">
    <property type="entry name" value="Werner Syndrome-like exonuclease"/>
    <property type="match status" value="1"/>
</dbReference>
<dbReference type="AlphaFoldDB" id="A0ABC8S6S2"/>
<dbReference type="InterPro" id="IPR051132">
    <property type="entry name" value="3-5_Exonuclease_domain"/>
</dbReference>
<gene>
    <name evidence="4" type="ORF">ILEXP_LOCUS21104</name>
</gene>
<keyword evidence="1" id="KW-0540">Nuclease</keyword>
<dbReference type="Pfam" id="PF01612">
    <property type="entry name" value="DNA_pol_A_exo1"/>
    <property type="match status" value="1"/>
</dbReference>
<comment type="caution">
    <text evidence="4">The sequence shown here is derived from an EMBL/GenBank/DDBJ whole genome shotgun (WGS) entry which is preliminary data.</text>
</comment>
<accession>A0ABC8S6S2</accession>
<evidence type="ECO:0000256" key="1">
    <source>
        <dbReference type="ARBA" id="ARBA00022722"/>
    </source>
</evidence>
<name>A0ABC8S6S2_9AQUA</name>
<dbReference type="InterPro" id="IPR002562">
    <property type="entry name" value="3'-5'_exonuclease_dom"/>
</dbReference>
<proteinExistence type="predicted"/>
<dbReference type="InterPro" id="IPR012337">
    <property type="entry name" value="RNaseH-like_sf"/>
</dbReference>
<evidence type="ECO:0000256" key="2">
    <source>
        <dbReference type="ARBA" id="ARBA00022801"/>
    </source>
</evidence>
<keyword evidence="2" id="KW-0378">Hydrolase</keyword>